<dbReference type="PANTHER" id="PTHR43280">
    <property type="entry name" value="ARAC-FAMILY TRANSCRIPTIONAL REGULATOR"/>
    <property type="match status" value="1"/>
</dbReference>
<dbReference type="InterPro" id="IPR037923">
    <property type="entry name" value="HTH-like"/>
</dbReference>
<evidence type="ECO:0000256" key="2">
    <source>
        <dbReference type="ARBA" id="ARBA00023125"/>
    </source>
</evidence>
<organism evidence="5 6">
    <name type="scientific">Cohnella zeiphila</name>
    <dbReference type="NCBI Taxonomy" id="2761120"/>
    <lineage>
        <taxon>Bacteria</taxon>
        <taxon>Bacillati</taxon>
        <taxon>Bacillota</taxon>
        <taxon>Bacilli</taxon>
        <taxon>Bacillales</taxon>
        <taxon>Paenibacillaceae</taxon>
        <taxon>Cohnella</taxon>
    </lineage>
</organism>
<dbReference type="Pfam" id="PF12833">
    <property type="entry name" value="HTH_18"/>
    <property type="match status" value="1"/>
</dbReference>
<dbReference type="SMART" id="SM00342">
    <property type="entry name" value="HTH_ARAC"/>
    <property type="match status" value="1"/>
</dbReference>
<dbReference type="PRINTS" id="PR00032">
    <property type="entry name" value="HTHARAC"/>
</dbReference>
<evidence type="ECO:0000259" key="4">
    <source>
        <dbReference type="PROSITE" id="PS01124"/>
    </source>
</evidence>
<dbReference type="RefSeq" id="WP_185127832.1">
    <property type="nucleotide sequence ID" value="NZ_JACJVO010000005.1"/>
</dbReference>
<dbReference type="InterPro" id="IPR009057">
    <property type="entry name" value="Homeodomain-like_sf"/>
</dbReference>
<dbReference type="EMBL" id="JACJVO010000005">
    <property type="protein sequence ID" value="MBB6730165.1"/>
    <property type="molecule type" value="Genomic_DNA"/>
</dbReference>
<dbReference type="PROSITE" id="PS01124">
    <property type="entry name" value="HTH_ARAC_FAMILY_2"/>
    <property type="match status" value="1"/>
</dbReference>
<dbReference type="Proteomes" id="UP000564644">
    <property type="component" value="Unassembled WGS sequence"/>
</dbReference>
<dbReference type="InterPro" id="IPR003313">
    <property type="entry name" value="AraC-bd"/>
</dbReference>
<name>A0A7X0VU98_9BACL</name>
<keyword evidence="1" id="KW-0805">Transcription regulation</keyword>
<dbReference type="GO" id="GO:0003700">
    <property type="term" value="F:DNA-binding transcription factor activity"/>
    <property type="evidence" value="ECO:0007669"/>
    <property type="project" value="InterPro"/>
</dbReference>
<evidence type="ECO:0000313" key="5">
    <source>
        <dbReference type="EMBL" id="MBB6730165.1"/>
    </source>
</evidence>
<dbReference type="InterPro" id="IPR020449">
    <property type="entry name" value="Tscrpt_reg_AraC-type_HTH"/>
</dbReference>
<dbReference type="Gene3D" id="2.60.120.10">
    <property type="entry name" value="Jelly Rolls"/>
    <property type="match status" value="1"/>
</dbReference>
<keyword evidence="3" id="KW-0804">Transcription</keyword>
<reference evidence="5 6" key="1">
    <citation type="submission" date="2020-08" db="EMBL/GenBank/DDBJ databases">
        <title>Cohnella phylogeny.</title>
        <authorList>
            <person name="Dunlap C."/>
        </authorList>
    </citation>
    <scope>NUCLEOTIDE SEQUENCE [LARGE SCALE GENOMIC DNA]</scope>
    <source>
        <strain evidence="5 6">CBP 2801</strain>
    </source>
</reference>
<dbReference type="SUPFAM" id="SSF51215">
    <property type="entry name" value="Regulatory protein AraC"/>
    <property type="match status" value="1"/>
</dbReference>
<dbReference type="Gene3D" id="1.10.10.60">
    <property type="entry name" value="Homeodomain-like"/>
    <property type="match status" value="2"/>
</dbReference>
<dbReference type="InterPro" id="IPR018060">
    <property type="entry name" value="HTH_AraC"/>
</dbReference>
<dbReference type="InterPro" id="IPR014710">
    <property type="entry name" value="RmlC-like_jellyroll"/>
</dbReference>
<feature type="domain" description="HTH araC/xylS-type" evidence="4">
    <location>
        <begin position="188"/>
        <end position="286"/>
    </location>
</feature>
<dbReference type="GO" id="GO:0043565">
    <property type="term" value="F:sequence-specific DNA binding"/>
    <property type="evidence" value="ECO:0007669"/>
    <property type="project" value="InterPro"/>
</dbReference>
<dbReference type="PANTHER" id="PTHR43280:SF2">
    <property type="entry name" value="HTH-TYPE TRANSCRIPTIONAL REGULATOR EXSA"/>
    <property type="match status" value="1"/>
</dbReference>
<proteinExistence type="predicted"/>
<accession>A0A7X0VU98</accession>
<keyword evidence="2" id="KW-0238">DNA-binding</keyword>
<dbReference type="AlphaFoldDB" id="A0A7X0VU98"/>
<dbReference type="Pfam" id="PF02311">
    <property type="entry name" value="AraC_binding"/>
    <property type="match status" value="1"/>
</dbReference>
<evidence type="ECO:0000256" key="3">
    <source>
        <dbReference type="ARBA" id="ARBA00023163"/>
    </source>
</evidence>
<protein>
    <submittedName>
        <fullName evidence="5">Helix-turn-helix transcriptional regulator</fullName>
    </submittedName>
</protein>
<evidence type="ECO:0000256" key="1">
    <source>
        <dbReference type="ARBA" id="ARBA00023015"/>
    </source>
</evidence>
<gene>
    <name evidence="5" type="ORF">H7C18_04570</name>
</gene>
<comment type="caution">
    <text evidence="5">The sequence shown here is derived from an EMBL/GenBank/DDBJ whole genome shotgun (WGS) entry which is preliminary data.</text>
</comment>
<dbReference type="SUPFAM" id="SSF46689">
    <property type="entry name" value="Homeodomain-like"/>
    <property type="match status" value="1"/>
</dbReference>
<keyword evidence="6" id="KW-1185">Reference proteome</keyword>
<dbReference type="InterPro" id="IPR018062">
    <property type="entry name" value="HTH_AraC-typ_CS"/>
</dbReference>
<dbReference type="PROSITE" id="PS00041">
    <property type="entry name" value="HTH_ARAC_FAMILY_1"/>
    <property type="match status" value="1"/>
</dbReference>
<sequence length="291" mass="33518">MTVYPTNKHLSDYELISPDFPFHLSLNEIRRAFPAHRHDFLECSLVIEGEGLEKINGETHPMRRGTFTLLLPYQIHEIVTTSSESLRLYNCMFAMDLLVPSADPGSRRLLDGVTGNRLPFHQFEESSLPPLVHLFEEMLRESRERRLLSREYVTLKLHETLIRFLRAGERQKPPDPKSELSGKGGYAWSIIEYIHGHYREDMALSDLSARFSLHPSRVSAAIKRHTGTSFVQLLHEIRLRHACGLLAATDMSMLEIALEVGFRSYKGFARVFRESKGLSPGEYRKRRLQQS</sequence>
<evidence type="ECO:0000313" key="6">
    <source>
        <dbReference type="Proteomes" id="UP000564644"/>
    </source>
</evidence>